<dbReference type="InterPro" id="IPR011011">
    <property type="entry name" value="Znf_FYVE_PHD"/>
</dbReference>
<dbReference type="Proteomes" id="UP000076761">
    <property type="component" value="Unassembled WGS sequence"/>
</dbReference>
<keyword evidence="2" id="KW-1185">Reference proteome</keyword>
<gene>
    <name evidence="1" type="ORF">NEOLEDRAFT_1082059</name>
</gene>
<accession>A0A165K651</accession>
<organism evidence="1 2">
    <name type="scientific">Neolentinus lepideus HHB14362 ss-1</name>
    <dbReference type="NCBI Taxonomy" id="1314782"/>
    <lineage>
        <taxon>Eukaryota</taxon>
        <taxon>Fungi</taxon>
        <taxon>Dikarya</taxon>
        <taxon>Basidiomycota</taxon>
        <taxon>Agaricomycotina</taxon>
        <taxon>Agaricomycetes</taxon>
        <taxon>Gloeophyllales</taxon>
        <taxon>Gloeophyllaceae</taxon>
        <taxon>Neolentinus</taxon>
    </lineage>
</organism>
<dbReference type="OrthoDB" id="3005038at2759"/>
<evidence type="ECO:0000313" key="2">
    <source>
        <dbReference type="Proteomes" id="UP000076761"/>
    </source>
</evidence>
<evidence type="ECO:0000313" key="1">
    <source>
        <dbReference type="EMBL" id="KZT15079.1"/>
    </source>
</evidence>
<proteinExistence type="predicted"/>
<dbReference type="EMBL" id="KV425830">
    <property type="protein sequence ID" value="KZT15079.1"/>
    <property type="molecule type" value="Genomic_DNA"/>
</dbReference>
<dbReference type="SUPFAM" id="SSF57903">
    <property type="entry name" value="FYVE/PHD zinc finger"/>
    <property type="match status" value="1"/>
</dbReference>
<dbReference type="InParanoid" id="A0A165K651"/>
<dbReference type="AlphaFoldDB" id="A0A165K651"/>
<protein>
    <submittedName>
        <fullName evidence="1">Uncharacterized protein</fullName>
    </submittedName>
</protein>
<sequence length="144" mass="16711">MTYYSLPGHSQNVTTHCPPCQTVYSPDNDLQRYCPSCKRWWHTQCLQNITSCWSPAPLPGNRSSLLEYLVASPIVRGQNGKDESEIHYWEIVGSGVYLTMLQTTQDEAPMSEEWVERLDPSFAEEIHRQQEEVHFRCPECLYQV</sequence>
<name>A0A165K651_9AGAM</name>
<reference evidence="1 2" key="1">
    <citation type="journal article" date="2016" name="Mol. Biol. Evol.">
        <title>Comparative Genomics of Early-Diverging Mushroom-Forming Fungi Provides Insights into the Origins of Lignocellulose Decay Capabilities.</title>
        <authorList>
            <person name="Nagy L.G."/>
            <person name="Riley R."/>
            <person name="Tritt A."/>
            <person name="Adam C."/>
            <person name="Daum C."/>
            <person name="Floudas D."/>
            <person name="Sun H."/>
            <person name="Yadav J.S."/>
            <person name="Pangilinan J."/>
            <person name="Larsson K.H."/>
            <person name="Matsuura K."/>
            <person name="Barry K."/>
            <person name="Labutti K."/>
            <person name="Kuo R."/>
            <person name="Ohm R.A."/>
            <person name="Bhattacharya S.S."/>
            <person name="Shirouzu T."/>
            <person name="Yoshinaga Y."/>
            <person name="Martin F.M."/>
            <person name="Grigoriev I.V."/>
            <person name="Hibbett D.S."/>
        </authorList>
    </citation>
    <scope>NUCLEOTIDE SEQUENCE [LARGE SCALE GENOMIC DNA]</scope>
    <source>
        <strain evidence="1 2">HHB14362 ss-1</strain>
    </source>
</reference>